<name>A0A7X6GYQ8_9RHOB</name>
<evidence type="ECO:0008006" key="3">
    <source>
        <dbReference type="Google" id="ProtNLM"/>
    </source>
</evidence>
<evidence type="ECO:0000313" key="2">
    <source>
        <dbReference type="Proteomes" id="UP000526408"/>
    </source>
</evidence>
<keyword evidence="2" id="KW-1185">Reference proteome</keyword>
<dbReference type="AlphaFoldDB" id="A0A7X6GYQ8"/>
<reference evidence="1 2" key="1">
    <citation type="submission" date="2020-04" db="EMBL/GenBank/DDBJ databases">
        <authorList>
            <person name="Yoon J."/>
        </authorList>
    </citation>
    <scope>NUCLEOTIDE SEQUENCE [LARGE SCALE GENOMIC DNA]</scope>
    <source>
        <strain evidence="1 2">KMU-115</strain>
    </source>
</reference>
<comment type="caution">
    <text evidence="1">The sequence shown here is derived from an EMBL/GenBank/DDBJ whole genome shotgun (WGS) entry which is preliminary data.</text>
</comment>
<protein>
    <recommendedName>
        <fullName evidence="3">Sulfotransferase family protein</fullName>
    </recommendedName>
</protein>
<evidence type="ECO:0000313" key="1">
    <source>
        <dbReference type="EMBL" id="NKX44859.1"/>
    </source>
</evidence>
<sequence>MQVVFHLGAPSTDLGLLLSSLLKNRVALAREGVQVPPLGRFRAVLRDTARALRGRAATPEVQEALLEAIIDDAPVDRLVFSDPRFVCINRLVVQGAQIWPMIDRQASGLRRLFPEADVEFFIGMRNPATLIPALFTASKFKDFREFTDAMQPRAVAWSEMLRRLRAAQPDAPVVVWCNEDTPLLWGEIMREMVDLPFEVPLDGLDDLAETIMDRTGFTRMQRYLADNPPASEMQRRRIVGAFLDRYALDAEIEEELDLPGWTPELVEEMTRAYEDDMAEIARIPGVTLLTP</sequence>
<dbReference type="Proteomes" id="UP000526408">
    <property type="component" value="Unassembled WGS sequence"/>
</dbReference>
<organism evidence="1 2">
    <name type="scientific">Roseicyclus persicicus</name>
    <dbReference type="NCBI Taxonomy" id="2650661"/>
    <lineage>
        <taxon>Bacteria</taxon>
        <taxon>Pseudomonadati</taxon>
        <taxon>Pseudomonadota</taxon>
        <taxon>Alphaproteobacteria</taxon>
        <taxon>Rhodobacterales</taxon>
        <taxon>Roseobacteraceae</taxon>
        <taxon>Roseicyclus</taxon>
    </lineage>
</organism>
<accession>A0A7X6GYQ8</accession>
<gene>
    <name evidence="1" type="ORF">HCU73_09675</name>
</gene>
<dbReference type="RefSeq" id="WP_168623198.1">
    <property type="nucleotide sequence ID" value="NZ_JAAZQQ010000002.1"/>
</dbReference>
<proteinExistence type="predicted"/>
<dbReference type="EMBL" id="JAAZQQ010000002">
    <property type="protein sequence ID" value="NKX44859.1"/>
    <property type="molecule type" value="Genomic_DNA"/>
</dbReference>